<dbReference type="InterPro" id="IPR052854">
    <property type="entry name" value="Serpentine_rcpt_epsilon"/>
</dbReference>
<feature type="non-terminal residue" evidence="7">
    <location>
        <position position="1"/>
    </location>
</feature>
<dbReference type="PANTHER" id="PTHR47518">
    <property type="entry name" value="SERPENTINE RECEPTOR CLASS EPSILON-13-RELATED"/>
    <property type="match status" value="1"/>
</dbReference>
<dbReference type="GO" id="GO:0007606">
    <property type="term" value="P:sensory perception of chemical stimulus"/>
    <property type="evidence" value="ECO:0007669"/>
    <property type="project" value="InterPro"/>
</dbReference>
<evidence type="ECO:0000256" key="3">
    <source>
        <dbReference type="ARBA" id="ARBA00022692"/>
    </source>
</evidence>
<comment type="caution">
    <text evidence="7">The sequence shown here is derived from an EMBL/GenBank/DDBJ whole genome shotgun (WGS) entry which is preliminary data.</text>
</comment>
<evidence type="ECO:0000313" key="7">
    <source>
        <dbReference type="EMBL" id="CAJ0587390.1"/>
    </source>
</evidence>
<evidence type="ECO:0000256" key="4">
    <source>
        <dbReference type="ARBA" id="ARBA00022989"/>
    </source>
</evidence>
<dbReference type="EMBL" id="CATQJA010002710">
    <property type="protein sequence ID" value="CAJ0587390.1"/>
    <property type="molecule type" value="Genomic_DNA"/>
</dbReference>
<comment type="subcellular location">
    <subcellularLocation>
        <location evidence="1">Membrane</location>
        <topology evidence="1">Multi-pass membrane protein</topology>
    </subcellularLocation>
</comment>
<feature type="transmembrane region" description="Helical" evidence="6">
    <location>
        <begin position="82"/>
        <end position="109"/>
    </location>
</feature>
<keyword evidence="3 6" id="KW-0812">Transmembrane</keyword>
<keyword evidence="8" id="KW-1185">Reference proteome</keyword>
<dbReference type="AlphaFoldDB" id="A0AA36GDV1"/>
<dbReference type="Pfam" id="PF03125">
    <property type="entry name" value="Sre"/>
    <property type="match status" value="1"/>
</dbReference>
<sequence length="168" mass="19431">MEVDAEILAVVILVNIRLWLQHQRGNEGLAAKYQLTENIRAAQITLPYVFVDNLITLVDLVAEQGWGLSVLYDHPYCLDSPFFYFFGYIALLVIRHLILFALPTFIFCLSHTLRKPLIEIKQKLKGRSHKIAEAEFKERKTEFKNVMGKVVTLSASQDAYFDQLKDLW</sequence>
<dbReference type="Proteomes" id="UP001177023">
    <property type="component" value="Unassembled WGS sequence"/>
</dbReference>
<dbReference type="GO" id="GO:0016020">
    <property type="term" value="C:membrane"/>
    <property type="evidence" value="ECO:0007669"/>
    <property type="project" value="UniProtKB-SubCell"/>
</dbReference>
<dbReference type="InterPro" id="IPR004151">
    <property type="entry name" value="7TM_GPCR_serpentine_rcpt_Sre"/>
</dbReference>
<protein>
    <submittedName>
        <fullName evidence="7">Uncharacterized protein</fullName>
    </submittedName>
</protein>
<comment type="similarity">
    <text evidence="2">Belongs to the nematode receptor-like protein sre family.</text>
</comment>
<keyword evidence="4 6" id="KW-1133">Transmembrane helix</keyword>
<evidence type="ECO:0000256" key="2">
    <source>
        <dbReference type="ARBA" id="ARBA00006803"/>
    </source>
</evidence>
<reference evidence="7" key="1">
    <citation type="submission" date="2023-06" db="EMBL/GenBank/DDBJ databases">
        <authorList>
            <person name="Delattre M."/>
        </authorList>
    </citation>
    <scope>NUCLEOTIDE SEQUENCE</scope>
    <source>
        <strain evidence="7">AF72</strain>
    </source>
</reference>
<dbReference type="PANTHER" id="PTHR47518:SF9">
    <property type="entry name" value="SERPENTINE RECEPTOR, CLASS T"/>
    <property type="match status" value="1"/>
</dbReference>
<evidence type="ECO:0000256" key="1">
    <source>
        <dbReference type="ARBA" id="ARBA00004141"/>
    </source>
</evidence>
<organism evidence="7 8">
    <name type="scientific">Mesorhabditis spiculigera</name>
    <dbReference type="NCBI Taxonomy" id="96644"/>
    <lineage>
        <taxon>Eukaryota</taxon>
        <taxon>Metazoa</taxon>
        <taxon>Ecdysozoa</taxon>
        <taxon>Nematoda</taxon>
        <taxon>Chromadorea</taxon>
        <taxon>Rhabditida</taxon>
        <taxon>Rhabditina</taxon>
        <taxon>Rhabditomorpha</taxon>
        <taxon>Rhabditoidea</taxon>
        <taxon>Rhabditidae</taxon>
        <taxon>Mesorhabditinae</taxon>
        <taxon>Mesorhabditis</taxon>
    </lineage>
</organism>
<evidence type="ECO:0000313" key="8">
    <source>
        <dbReference type="Proteomes" id="UP001177023"/>
    </source>
</evidence>
<evidence type="ECO:0000256" key="6">
    <source>
        <dbReference type="SAM" id="Phobius"/>
    </source>
</evidence>
<evidence type="ECO:0000256" key="5">
    <source>
        <dbReference type="ARBA" id="ARBA00023136"/>
    </source>
</evidence>
<proteinExistence type="inferred from homology"/>
<keyword evidence="5 6" id="KW-0472">Membrane</keyword>
<accession>A0AA36GDV1</accession>
<name>A0AA36GDV1_9BILA</name>
<gene>
    <name evidence="7" type="ORF">MSPICULIGERA_LOCUS25359</name>
</gene>